<sequence>MLAPSQFRQIAWVVDDLDAAVRHWRETTGIGPFFVGAHIGAMITDTTFRGRPVEIDISAAIAYAGSVQIELIQQHDDAPSPYRDVYAVGEGGIHHMQAFVDDVDAQCRVYEKHGFEVVMTGAVGGLTPVAYVDTRPMIGCMTELMSREGPAVHMFDALVAVTGGWDGADPVRDMAALMS</sequence>
<dbReference type="PATRIC" id="fig|1415166.3.peg.4522"/>
<dbReference type="OrthoDB" id="9792173at2"/>
<dbReference type="Proteomes" id="UP000019150">
    <property type="component" value="Chromosome"/>
</dbReference>
<evidence type="ECO:0000313" key="3">
    <source>
        <dbReference type="Proteomes" id="UP000019150"/>
    </source>
</evidence>
<accession>W5TIW8</accession>
<dbReference type="STRING" id="1415166.NONO_c44030"/>
<dbReference type="Pfam" id="PF13669">
    <property type="entry name" value="Glyoxalase_4"/>
    <property type="match status" value="1"/>
</dbReference>
<dbReference type="InterPro" id="IPR037523">
    <property type="entry name" value="VOC_core"/>
</dbReference>
<proteinExistence type="predicted"/>
<dbReference type="HOGENOM" id="CLU_046006_3_0_11"/>
<dbReference type="SUPFAM" id="SSF54593">
    <property type="entry name" value="Glyoxalase/Bleomycin resistance protein/Dihydroxybiphenyl dioxygenase"/>
    <property type="match status" value="1"/>
</dbReference>
<gene>
    <name evidence="2" type="ORF">NONO_c44030</name>
</gene>
<dbReference type="GO" id="GO:0051213">
    <property type="term" value="F:dioxygenase activity"/>
    <property type="evidence" value="ECO:0007669"/>
    <property type="project" value="UniProtKB-KW"/>
</dbReference>
<dbReference type="AlphaFoldDB" id="W5TIW8"/>
<keyword evidence="2" id="KW-0560">Oxidoreductase</keyword>
<reference evidence="2 3" key="1">
    <citation type="journal article" date="2014" name="Appl. Environ. Microbiol.">
        <title>Insights into the Microbial Degradation of Rubber and Gutta-Percha by Analysis of the Complete Genome of Nocardia nova SH22a.</title>
        <authorList>
            <person name="Luo Q."/>
            <person name="Hiessl S."/>
            <person name="Poehlein A."/>
            <person name="Daniel R."/>
            <person name="Steinbuchel A."/>
        </authorList>
    </citation>
    <scope>NUCLEOTIDE SEQUENCE [LARGE SCALE GENOMIC DNA]</scope>
    <source>
        <strain evidence="2">SH22a</strain>
    </source>
</reference>
<dbReference type="eggNOG" id="COG0346">
    <property type="taxonomic scope" value="Bacteria"/>
</dbReference>
<dbReference type="EMBL" id="CP006850">
    <property type="protein sequence ID" value="AHH19187.1"/>
    <property type="molecule type" value="Genomic_DNA"/>
</dbReference>
<dbReference type="PROSITE" id="PS51819">
    <property type="entry name" value="VOC"/>
    <property type="match status" value="1"/>
</dbReference>
<evidence type="ECO:0000259" key="1">
    <source>
        <dbReference type="PROSITE" id="PS51819"/>
    </source>
</evidence>
<organism evidence="2 3">
    <name type="scientific">Nocardia nova SH22a</name>
    <dbReference type="NCBI Taxonomy" id="1415166"/>
    <lineage>
        <taxon>Bacteria</taxon>
        <taxon>Bacillati</taxon>
        <taxon>Actinomycetota</taxon>
        <taxon>Actinomycetes</taxon>
        <taxon>Mycobacteriales</taxon>
        <taxon>Nocardiaceae</taxon>
        <taxon>Nocardia</taxon>
    </lineage>
</organism>
<dbReference type="Gene3D" id="3.10.180.10">
    <property type="entry name" value="2,3-Dihydroxybiphenyl 1,2-Dioxygenase, domain 1"/>
    <property type="match status" value="1"/>
</dbReference>
<keyword evidence="3" id="KW-1185">Reference proteome</keyword>
<keyword evidence="2" id="KW-0223">Dioxygenase</keyword>
<name>W5TIW8_9NOCA</name>
<dbReference type="RefSeq" id="WP_025350597.1">
    <property type="nucleotide sequence ID" value="NZ_CP006850.1"/>
</dbReference>
<protein>
    <submittedName>
        <fullName evidence="2">Glyoxalase/bleomycin resistance protein/dioxygenase superfamily protein</fullName>
    </submittedName>
</protein>
<dbReference type="KEGG" id="nno:NONO_c44030"/>
<feature type="domain" description="VOC" evidence="1">
    <location>
        <begin position="6"/>
        <end position="147"/>
    </location>
</feature>
<evidence type="ECO:0000313" key="2">
    <source>
        <dbReference type="EMBL" id="AHH19187.1"/>
    </source>
</evidence>
<dbReference type="InterPro" id="IPR029068">
    <property type="entry name" value="Glyas_Bleomycin-R_OHBP_Dase"/>
</dbReference>